<keyword evidence="3" id="KW-1185">Reference proteome</keyword>
<protein>
    <submittedName>
        <fullName evidence="2">Uncharacterized protein</fullName>
    </submittedName>
</protein>
<dbReference type="Proteomes" id="UP000053105">
    <property type="component" value="Unassembled WGS sequence"/>
</dbReference>
<reference evidence="2 3" key="1">
    <citation type="submission" date="2015-07" db="EMBL/GenBank/DDBJ databases">
        <title>The genome of Melipona quadrifasciata.</title>
        <authorList>
            <person name="Pan H."/>
            <person name="Kapheim K."/>
        </authorList>
    </citation>
    <scope>NUCLEOTIDE SEQUENCE [LARGE SCALE GENOMIC DNA]</scope>
    <source>
        <strain evidence="2">0111107301</strain>
        <tissue evidence="2">Whole body</tissue>
    </source>
</reference>
<feature type="chain" id="PRO_5005844874" evidence="1">
    <location>
        <begin position="22"/>
        <end position="79"/>
    </location>
</feature>
<organism evidence="2 3">
    <name type="scientific">Melipona quadrifasciata</name>
    <dbReference type="NCBI Taxonomy" id="166423"/>
    <lineage>
        <taxon>Eukaryota</taxon>
        <taxon>Metazoa</taxon>
        <taxon>Ecdysozoa</taxon>
        <taxon>Arthropoda</taxon>
        <taxon>Hexapoda</taxon>
        <taxon>Insecta</taxon>
        <taxon>Pterygota</taxon>
        <taxon>Neoptera</taxon>
        <taxon>Endopterygota</taxon>
        <taxon>Hymenoptera</taxon>
        <taxon>Apocrita</taxon>
        <taxon>Aculeata</taxon>
        <taxon>Apoidea</taxon>
        <taxon>Anthophila</taxon>
        <taxon>Apidae</taxon>
        <taxon>Melipona</taxon>
    </lineage>
</organism>
<evidence type="ECO:0000256" key="1">
    <source>
        <dbReference type="SAM" id="SignalP"/>
    </source>
</evidence>
<evidence type="ECO:0000313" key="2">
    <source>
        <dbReference type="EMBL" id="KOX68888.1"/>
    </source>
</evidence>
<gene>
    <name evidence="2" type="ORF">WN51_06286</name>
</gene>
<accession>A0A0N0BCF9</accession>
<dbReference type="AlphaFoldDB" id="A0A0N0BCF9"/>
<keyword evidence="1" id="KW-0732">Signal</keyword>
<dbReference type="EMBL" id="KQ435912">
    <property type="protein sequence ID" value="KOX68888.1"/>
    <property type="molecule type" value="Genomic_DNA"/>
</dbReference>
<feature type="signal peptide" evidence="1">
    <location>
        <begin position="1"/>
        <end position="21"/>
    </location>
</feature>
<proteinExistence type="predicted"/>
<name>A0A0N0BCF9_9HYME</name>
<evidence type="ECO:0000313" key="3">
    <source>
        <dbReference type="Proteomes" id="UP000053105"/>
    </source>
</evidence>
<sequence>MCSKWKSIVFLLRILNIYMRAKVLKNFIYSQVISKTKVSPLKHAVSFFIFITENDFSGDNPENWASSGATLMQRKLAIG</sequence>